<dbReference type="GO" id="GO:0005737">
    <property type="term" value="C:cytoplasm"/>
    <property type="evidence" value="ECO:0007669"/>
    <property type="project" value="TreeGrafter"/>
</dbReference>
<dbReference type="InterPro" id="IPR020806">
    <property type="entry name" value="PKS_PP-bd"/>
</dbReference>
<evidence type="ECO:0000313" key="4">
    <source>
        <dbReference type="EMBL" id="GII76225.1"/>
    </source>
</evidence>
<dbReference type="EMBL" id="BOOU01000014">
    <property type="protein sequence ID" value="GII76225.1"/>
    <property type="molecule type" value="Genomic_DNA"/>
</dbReference>
<evidence type="ECO:0000259" key="3">
    <source>
        <dbReference type="PROSITE" id="PS50075"/>
    </source>
</evidence>
<reference evidence="4" key="1">
    <citation type="submission" date="2021-01" db="EMBL/GenBank/DDBJ databases">
        <title>Whole genome shotgun sequence of Sphaerisporangium rufum NBRC 109079.</title>
        <authorList>
            <person name="Komaki H."/>
            <person name="Tamura T."/>
        </authorList>
    </citation>
    <scope>NUCLEOTIDE SEQUENCE</scope>
    <source>
        <strain evidence="4">NBRC 109079</strain>
    </source>
</reference>
<dbReference type="InterPro" id="IPR010071">
    <property type="entry name" value="AA_adenyl_dom"/>
</dbReference>
<dbReference type="PROSITE" id="PS00455">
    <property type="entry name" value="AMP_BINDING"/>
    <property type="match status" value="1"/>
</dbReference>
<dbReference type="NCBIfam" id="TIGR01733">
    <property type="entry name" value="AA-adenyl-dom"/>
    <property type="match status" value="1"/>
</dbReference>
<dbReference type="PANTHER" id="PTHR45527:SF1">
    <property type="entry name" value="FATTY ACID SYNTHASE"/>
    <property type="match status" value="1"/>
</dbReference>
<dbReference type="Gene3D" id="3.40.50.12780">
    <property type="entry name" value="N-terminal domain of ligase-like"/>
    <property type="match status" value="1"/>
</dbReference>
<dbReference type="SUPFAM" id="SSF56801">
    <property type="entry name" value="Acetyl-CoA synthetase-like"/>
    <property type="match status" value="1"/>
</dbReference>
<dbReference type="Gene3D" id="3.30.300.30">
    <property type="match status" value="1"/>
</dbReference>
<dbReference type="GO" id="GO:0031177">
    <property type="term" value="F:phosphopantetheine binding"/>
    <property type="evidence" value="ECO:0007669"/>
    <property type="project" value="InterPro"/>
</dbReference>
<dbReference type="InterPro" id="IPR045851">
    <property type="entry name" value="AMP-bd_C_sf"/>
</dbReference>
<evidence type="ECO:0000256" key="2">
    <source>
        <dbReference type="ARBA" id="ARBA00022553"/>
    </source>
</evidence>
<dbReference type="InterPro" id="IPR042099">
    <property type="entry name" value="ANL_N_sf"/>
</dbReference>
<dbReference type="InterPro" id="IPR036736">
    <property type="entry name" value="ACP-like_sf"/>
</dbReference>
<dbReference type="PROSITE" id="PS50075">
    <property type="entry name" value="CARRIER"/>
    <property type="match status" value="1"/>
</dbReference>
<accession>A0A919R0M0</accession>
<dbReference type="CDD" id="cd05930">
    <property type="entry name" value="A_NRPS"/>
    <property type="match status" value="1"/>
</dbReference>
<feature type="domain" description="Carrier" evidence="3">
    <location>
        <begin position="523"/>
        <end position="598"/>
    </location>
</feature>
<dbReference type="InterPro" id="IPR000873">
    <property type="entry name" value="AMP-dep_synth/lig_dom"/>
</dbReference>
<dbReference type="SUPFAM" id="SSF47336">
    <property type="entry name" value="ACP-like"/>
    <property type="match status" value="1"/>
</dbReference>
<dbReference type="RefSeq" id="WP_203982862.1">
    <property type="nucleotide sequence ID" value="NZ_BOOU01000014.1"/>
</dbReference>
<name>A0A919R0M0_9ACTN</name>
<dbReference type="AlphaFoldDB" id="A0A919R0M0"/>
<sequence>MAFEAIQSLVGRAIGRFPDRVAVETPAGRLTYAELDARAGEVAGALRAAGAGAGSLVPVLAADRREIVAALLGVLRIGAVFVPLDMNAPDVRLEQMLEDTAPGWAVVGTGVAETAARVLAAAAPAAVRVALAETATATGAGRPASTREPDPDDPAYIFFTSGSTGRPKGIVGRLSGIDHFVRWETGLLGVEPGWRVSQLTSPAFDAVLRDVFVPLTTGGTICVPPAEALLDPSALTRWLDAARVDLVHCVPSLLRGVIREAAAGGHEFPALRCVAMSGEKLPPADAGRFLDHFGDRVRLLNLYGPTETTMTKTFHFVTRADVDRPSLPIGRPLPDTEVLLLNGLGEPAPPGNVGEIFLRTPYRSLGYHRQPVATARAFVTNPLTGDPADIVYRTGDYGRLLPDGTLEFLGRKDHQVKIGGVRVELDGVEAVLREHPAVRDAAVVAAEEEGGVPYLCAFVELADGADPQVLRGHVRERLPESAIPAMFVPLAELPRTISGKIDRRALPTPVLRRDADDEQERVGPRTPTEQAVARVWTSILPVDEVDVHESVFEVGGSSLLVFELLSRLVGEFGVEIPLQDFLAGPTIAELAELIENAILAKDAPLDDLFVSLNDISDIEVIEGADGAGGAGLAGAAGGPARESGV</sequence>
<dbReference type="PANTHER" id="PTHR45527">
    <property type="entry name" value="NONRIBOSOMAL PEPTIDE SYNTHETASE"/>
    <property type="match status" value="1"/>
</dbReference>
<protein>
    <recommendedName>
        <fullName evidence="3">Carrier domain-containing protein</fullName>
    </recommendedName>
</protein>
<evidence type="ECO:0000313" key="5">
    <source>
        <dbReference type="Proteomes" id="UP000655287"/>
    </source>
</evidence>
<dbReference type="InterPro" id="IPR009081">
    <property type="entry name" value="PP-bd_ACP"/>
</dbReference>
<dbReference type="Gene3D" id="1.10.1200.10">
    <property type="entry name" value="ACP-like"/>
    <property type="match status" value="1"/>
</dbReference>
<keyword evidence="5" id="KW-1185">Reference proteome</keyword>
<dbReference type="Pfam" id="PF00501">
    <property type="entry name" value="AMP-binding"/>
    <property type="match status" value="1"/>
</dbReference>
<dbReference type="Pfam" id="PF00550">
    <property type="entry name" value="PP-binding"/>
    <property type="match status" value="1"/>
</dbReference>
<comment type="caution">
    <text evidence="4">The sequence shown here is derived from an EMBL/GenBank/DDBJ whole genome shotgun (WGS) entry which is preliminary data.</text>
</comment>
<keyword evidence="2" id="KW-0597">Phosphoprotein</keyword>
<dbReference type="GO" id="GO:0044550">
    <property type="term" value="P:secondary metabolite biosynthetic process"/>
    <property type="evidence" value="ECO:0007669"/>
    <property type="project" value="TreeGrafter"/>
</dbReference>
<proteinExistence type="predicted"/>
<dbReference type="Pfam" id="PF13193">
    <property type="entry name" value="AMP-binding_C"/>
    <property type="match status" value="1"/>
</dbReference>
<gene>
    <name evidence="4" type="ORF">Sru01_12070</name>
</gene>
<dbReference type="Proteomes" id="UP000655287">
    <property type="component" value="Unassembled WGS sequence"/>
</dbReference>
<dbReference type="SMART" id="SM00823">
    <property type="entry name" value="PKS_PP"/>
    <property type="match status" value="1"/>
</dbReference>
<organism evidence="4 5">
    <name type="scientific">Sphaerisporangium rufum</name>
    <dbReference type="NCBI Taxonomy" id="1381558"/>
    <lineage>
        <taxon>Bacteria</taxon>
        <taxon>Bacillati</taxon>
        <taxon>Actinomycetota</taxon>
        <taxon>Actinomycetes</taxon>
        <taxon>Streptosporangiales</taxon>
        <taxon>Streptosporangiaceae</taxon>
        <taxon>Sphaerisporangium</taxon>
    </lineage>
</organism>
<keyword evidence="1" id="KW-0596">Phosphopantetheine</keyword>
<dbReference type="InterPro" id="IPR025110">
    <property type="entry name" value="AMP-bd_C"/>
</dbReference>
<evidence type="ECO:0000256" key="1">
    <source>
        <dbReference type="ARBA" id="ARBA00022450"/>
    </source>
</evidence>
<dbReference type="GO" id="GO:0043041">
    <property type="term" value="P:amino acid activation for nonribosomal peptide biosynthetic process"/>
    <property type="evidence" value="ECO:0007669"/>
    <property type="project" value="TreeGrafter"/>
</dbReference>
<dbReference type="InterPro" id="IPR020845">
    <property type="entry name" value="AMP-binding_CS"/>
</dbReference>